<accession>A0A8J5MVL8</accession>
<evidence type="ECO:0000256" key="1">
    <source>
        <dbReference type="ARBA" id="ARBA00006926"/>
    </source>
</evidence>
<proteinExistence type="inferred from homology"/>
<sequence length="202" mass="22615">MPPGGGSPLRRSAAHHKGQGPGASVFTLPTNRMLWAGLVSLAAVGVAAQDRVASRACFHHPSDGGNIYDFEELDLFETRNVSLSDYRGKQEPAGNAQELANGVKFVRPGNGFEPNFTIFKKIEVNGENEHPLYTYLKFCPPTRETFSDTSKLHYSPLRNNDIRWNWEKFLISKSGKPFMRYDPGTKPGELKNDVLFLLQQEF</sequence>
<dbReference type="EMBL" id="JAHLQT010024847">
    <property type="protein sequence ID" value="KAG7165052.1"/>
    <property type="molecule type" value="Genomic_DNA"/>
</dbReference>
<dbReference type="GO" id="GO:0006979">
    <property type="term" value="P:response to oxidative stress"/>
    <property type="evidence" value="ECO:0007669"/>
    <property type="project" value="InterPro"/>
</dbReference>
<dbReference type="PANTHER" id="PTHR11592">
    <property type="entry name" value="GLUTATHIONE PEROXIDASE"/>
    <property type="match status" value="1"/>
</dbReference>
<organism evidence="5 6">
    <name type="scientific">Homarus americanus</name>
    <name type="common">American lobster</name>
    <dbReference type="NCBI Taxonomy" id="6706"/>
    <lineage>
        <taxon>Eukaryota</taxon>
        <taxon>Metazoa</taxon>
        <taxon>Ecdysozoa</taxon>
        <taxon>Arthropoda</taxon>
        <taxon>Crustacea</taxon>
        <taxon>Multicrustacea</taxon>
        <taxon>Malacostraca</taxon>
        <taxon>Eumalacostraca</taxon>
        <taxon>Eucarida</taxon>
        <taxon>Decapoda</taxon>
        <taxon>Pleocyemata</taxon>
        <taxon>Astacidea</taxon>
        <taxon>Nephropoidea</taxon>
        <taxon>Nephropidae</taxon>
        <taxon>Homarus</taxon>
    </lineage>
</organism>
<name>A0A8J5MVL8_HOMAM</name>
<evidence type="ECO:0000256" key="4">
    <source>
        <dbReference type="SAM" id="MobiDB-lite"/>
    </source>
</evidence>
<dbReference type="Pfam" id="PF00255">
    <property type="entry name" value="GSHPx"/>
    <property type="match status" value="1"/>
</dbReference>
<evidence type="ECO:0000313" key="6">
    <source>
        <dbReference type="Proteomes" id="UP000747542"/>
    </source>
</evidence>
<dbReference type="InterPro" id="IPR000889">
    <property type="entry name" value="Glutathione_peroxidase"/>
</dbReference>
<feature type="region of interest" description="Disordered" evidence="4">
    <location>
        <begin position="1"/>
        <end position="23"/>
    </location>
</feature>
<evidence type="ECO:0000313" key="5">
    <source>
        <dbReference type="EMBL" id="KAG7165052.1"/>
    </source>
</evidence>
<protein>
    <submittedName>
        <fullName evidence="5">Glutathione peroxidase-like 4</fullName>
    </submittedName>
</protein>
<comment type="similarity">
    <text evidence="1">Belongs to the glutathione peroxidase family.</text>
</comment>
<comment type="caution">
    <text evidence="5">The sequence shown here is derived from an EMBL/GenBank/DDBJ whole genome shotgun (WGS) entry which is preliminary data.</text>
</comment>
<dbReference type="PROSITE" id="PS51355">
    <property type="entry name" value="GLUTATHIONE_PEROXID_3"/>
    <property type="match status" value="1"/>
</dbReference>
<dbReference type="AlphaFoldDB" id="A0A8J5MVL8"/>
<keyword evidence="2 5" id="KW-0575">Peroxidase</keyword>
<dbReference type="GO" id="GO:0004601">
    <property type="term" value="F:peroxidase activity"/>
    <property type="evidence" value="ECO:0007669"/>
    <property type="project" value="UniProtKB-KW"/>
</dbReference>
<dbReference type="Gene3D" id="3.40.30.10">
    <property type="entry name" value="Glutaredoxin"/>
    <property type="match status" value="1"/>
</dbReference>
<dbReference type="PANTHER" id="PTHR11592:SF78">
    <property type="entry name" value="GLUTATHIONE PEROXIDASE"/>
    <property type="match status" value="1"/>
</dbReference>
<reference evidence="5" key="1">
    <citation type="journal article" date="2021" name="Sci. Adv.">
        <title>The American lobster genome reveals insights on longevity, neural, and immune adaptations.</title>
        <authorList>
            <person name="Polinski J.M."/>
            <person name="Zimin A.V."/>
            <person name="Clark K.F."/>
            <person name="Kohn A.B."/>
            <person name="Sadowski N."/>
            <person name="Timp W."/>
            <person name="Ptitsyn A."/>
            <person name="Khanna P."/>
            <person name="Romanova D.Y."/>
            <person name="Williams P."/>
            <person name="Greenwood S.J."/>
            <person name="Moroz L.L."/>
            <person name="Walt D.R."/>
            <person name="Bodnar A.G."/>
        </authorList>
    </citation>
    <scope>NUCLEOTIDE SEQUENCE</scope>
    <source>
        <strain evidence="5">GMGI-L3</strain>
    </source>
</reference>
<dbReference type="SUPFAM" id="SSF52833">
    <property type="entry name" value="Thioredoxin-like"/>
    <property type="match status" value="1"/>
</dbReference>
<dbReference type="InterPro" id="IPR036249">
    <property type="entry name" value="Thioredoxin-like_sf"/>
</dbReference>
<gene>
    <name evidence="5" type="primary">GPx-L4</name>
    <name evidence="5" type="ORF">Hamer_G004810</name>
</gene>
<keyword evidence="6" id="KW-1185">Reference proteome</keyword>
<evidence type="ECO:0000256" key="3">
    <source>
        <dbReference type="ARBA" id="ARBA00023002"/>
    </source>
</evidence>
<evidence type="ECO:0000256" key="2">
    <source>
        <dbReference type="ARBA" id="ARBA00022559"/>
    </source>
</evidence>
<keyword evidence="3" id="KW-0560">Oxidoreductase</keyword>
<dbReference type="Proteomes" id="UP000747542">
    <property type="component" value="Unassembled WGS sequence"/>
</dbReference>